<evidence type="ECO:0000313" key="1">
    <source>
        <dbReference type="EMBL" id="MBX58782.1"/>
    </source>
</evidence>
<dbReference type="AlphaFoldDB" id="A0A2P2PVL3"/>
<reference evidence="1" key="1">
    <citation type="submission" date="2018-02" db="EMBL/GenBank/DDBJ databases">
        <title>Rhizophora mucronata_Transcriptome.</title>
        <authorList>
            <person name="Meera S.P."/>
            <person name="Sreeshan A."/>
            <person name="Augustine A."/>
        </authorList>
    </citation>
    <scope>NUCLEOTIDE SEQUENCE</scope>
    <source>
        <tissue evidence="1">Leaf</tissue>
    </source>
</reference>
<dbReference type="EMBL" id="GGEC01078298">
    <property type="protein sequence ID" value="MBX58782.1"/>
    <property type="molecule type" value="Transcribed_RNA"/>
</dbReference>
<name>A0A2P2PVL3_RHIMU</name>
<protein>
    <submittedName>
        <fullName evidence="1">Uncharacterized protein</fullName>
    </submittedName>
</protein>
<proteinExistence type="predicted"/>
<accession>A0A2P2PVL3</accession>
<sequence>MNMISFYWLCPDMNLRSFRDD</sequence>
<organism evidence="1">
    <name type="scientific">Rhizophora mucronata</name>
    <name type="common">Asiatic mangrove</name>
    <dbReference type="NCBI Taxonomy" id="61149"/>
    <lineage>
        <taxon>Eukaryota</taxon>
        <taxon>Viridiplantae</taxon>
        <taxon>Streptophyta</taxon>
        <taxon>Embryophyta</taxon>
        <taxon>Tracheophyta</taxon>
        <taxon>Spermatophyta</taxon>
        <taxon>Magnoliopsida</taxon>
        <taxon>eudicotyledons</taxon>
        <taxon>Gunneridae</taxon>
        <taxon>Pentapetalae</taxon>
        <taxon>rosids</taxon>
        <taxon>fabids</taxon>
        <taxon>Malpighiales</taxon>
        <taxon>Rhizophoraceae</taxon>
        <taxon>Rhizophora</taxon>
    </lineage>
</organism>